<dbReference type="Pfam" id="PF07077">
    <property type="entry name" value="DUF1345"/>
    <property type="match status" value="1"/>
</dbReference>
<dbReference type="STRING" id="1399419.A5906_20865"/>
<feature type="transmembrane region" description="Helical" evidence="1">
    <location>
        <begin position="92"/>
        <end position="111"/>
    </location>
</feature>
<reference evidence="2 3" key="1">
    <citation type="submission" date="2019-06" db="EMBL/GenBank/DDBJ databases">
        <title>Genomic Encyclopedia of Type Strains, Phase IV (KMG-V): Genome sequencing to study the core and pangenomes of soil and plant-associated prokaryotes.</title>
        <authorList>
            <person name="Whitman W."/>
        </authorList>
    </citation>
    <scope>NUCLEOTIDE SEQUENCE [LARGE SCALE GENOMIC DNA]</scope>
    <source>
        <strain evidence="2 3">BR 10556</strain>
    </source>
</reference>
<evidence type="ECO:0000313" key="3">
    <source>
        <dbReference type="Proteomes" id="UP000315914"/>
    </source>
</evidence>
<dbReference type="RefSeq" id="WP_080133656.1">
    <property type="nucleotide sequence ID" value="NZ_LWIG01000001.1"/>
</dbReference>
<gene>
    <name evidence="2" type="ORF">FBZ95_102624</name>
</gene>
<comment type="caution">
    <text evidence="2">The sequence shown here is derived from an EMBL/GenBank/DDBJ whole genome shotgun (WGS) entry which is preliminary data.</text>
</comment>
<keyword evidence="1" id="KW-0472">Membrane</keyword>
<dbReference type="EMBL" id="VITW01000002">
    <property type="protein sequence ID" value="TWB81403.1"/>
    <property type="molecule type" value="Genomic_DNA"/>
</dbReference>
<feature type="transmembrane region" description="Helical" evidence="1">
    <location>
        <begin position="205"/>
        <end position="227"/>
    </location>
</feature>
<keyword evidence="1" id="KW-0812">Transmembrane</keyword>
<proteinExistence type="predicted"/>
<keyword evidence="3" id="KW-1185">Reference proteome</keyword>
<dbReference type="InterPro" id="IPR009781">
    <property type="entry name" value="DUF1345"/>
</dbReference>
<accession>A0A560KDI6</accession>
<sequence>MVTDKEDPVLARFRKMSRPVRLIYARPRTFIALAAGILVSLLLPGSHRLVTRFLFGWDALIAVYLVLVYAMMLCNDHQHIRRAAAMQDDGRFVILLVTATGAFASIAAIVSELGTSHRGVLELTIAITTIALSWAAVHTTFALHYAHDYYRDATPGGLQFPSGDKEDHADYWDFVYFSFVIGMTAQVSDVGITDKTIRRTATAHGIVSFIYNTALLALTVNIAASAISG</sequence>
<dbReference type="Proteomes" id="UP000315914">
    <property type="component" value="Unassembled WGS sequence"/>
</dbReference>
<organism evidence="2 3">
    <name type="scientific">Bradyrhizobium sacchari</name>
    <dbReference type="NCBI Taxonomy" id="1399419"/>
    <lineage>
        <taxon>Bacteria</taxon>
        <taxon>Pseudomonadati</taxon>
        <taxon>Pseudomonadota</taxon>
        <taxon>Alphaproteobacteria</taxon>
        <taxon>Hyphomicrobiales</taxon>
        <taxon>Nitrobacteraceae</taxon>
        <taxon>Bradyrhizobium</taxon>
    </lineage>
</organism>
<evidence type="ECO:0000256" key="1">
    <source>
        <dbReference type="SAM" id="Phobius"/>
    </source>
</evidence>
<name>A0A560KDI6_9BRAD</name>
<feature type="transmembrane region" description="Helical" evidence="1">
    <location>
        <begin position="22"/>
        <end position="43"/>
    </location>
</feature>
<feature type="transmembrane region" description="Helical" evidence="1">
    <location>
        <begin position="49"/>
        <end position="71"/>
    </location>
</feature>
<protein>
    <submittedName>
        <fullName evidence="2">Putative membrane protein</fullName>
    </submittedName>
</protein>
<evidence type="ECO:0000313" key="2">
    <source>
        <dbReference type="EMBL" id="TWB81403.1"/>
    </source>
</evidence>
<dbReference type="AlphaFoldDB" id="A0A560KDI6"/>
<keyword evidence="1" id="KW-1133">Transmembrane helix</keyword>
<feature type="transmembrane region" description="Helical" evidence="1">
    <location>
        <begin position="123"/>
        <end position="143"/>
    </location>
</feature>